<proteinExistence type="inferred from homology"/>
<feature type="compositionally biased region" description="Low complexity" evidence="4">
    <location>
        <begin position="32"/>
        <end position="46"/>
    </location>
</feature>
<evidence type="ECO:0000256" key="5">
    <source>
        <dbReference type="SAM" id="SignalP"/>
    </source>
</evidence>
<dbReference type="PANTHER" id="PTHR46847">
    <property type="entry name" value="D-ALLOSE-BINDING PERIPLASMIC PROTEIN-RELATED"/>
    <property type="match status" value="1"/>
</dbReference>
<evidence type="ECO:0000313" key="7">
    <source>
        <dbReference type="EMBL" id="SFC28403.1"/>
    </source>
</evidence>
<dbReference type="SUPFAM" id="SSF53822">
    <property type="entry name" value="Periplasmic binding protein-like I"/>
    <property type="match status" value="1"/>
</dbReference>
<dbReference type="GO" id="GO:0030313">
    <property type="term" value="C:cell envelope"/>
    <property type="evidence" value="ECO:0007669"/>
    <property type="project" value="UniProtKB-SubCell"/>
</dbReference>
<dbReference type="InterPro" id="IPR028082">
    <property type="entry name" value="Peripla_BP_I"/>
</dbReference>
<feature type="domain" description="Periplasmic binding protein" evidence="6">
    <location>
        <begin position="83"/>
        <end position="330"/>
    </location>
</feature>
<feature type="chain" id="PRO_5011767076" evidence="5">
    <location>
        <begin position="25"/>
        <end position="372"/>
    </location>
</feature>
<evidence type="ECO:0000256" key="4">
    <source>
        <dbReference type="SAM" id="MobiDB-lite"/>
    </source>
</evidence>
<dbReference type="PROSITE" id="PS51257">
    <property type="entry name" value="PROKAR_LIPOPROTEIN"/>
    <property type="match status" value="1"/>
</dbReference>
<reference evidence="8" key="1">
    <citation type="submission" date="2016-10" db="EMBL/GenBank/DDBJ databases">
        <authorList>
            <person name="Varghese N."/>
            <person name="Submissions S."/>
        </authorList>
    </citation>
    <scope>NUCLEOTIDE SEQUENCE [LARGE SCALE GENOMIC DNA]</scope>
    <source>
        <strain evidence="8">DSM 45962</strain>
    </source>
</reference>
<accession>A0A1I1I3Z8</accession>
<evidence type="ECO:0000259" key="6">
    <source>
        <dbReference type="Pfam" id="PF13407"/>
    </source>
</evidence>
<comment type="similarity">
    <text evidence="2">Belongs to the bacterial solute-binding protein 2 family.</text>
</comment>
<dbReference type="PANTHER" id="PTHR46847:SF1">
    <property type="entry name" value="D-ALLOSE-BINDING PERIPLASMIC PROTEIN-RELATED"/>
    <property type="match status" value="1"/>
</dbReference>
<name>A0A1I1I3Z8_9ACTN</name>
<dbReference type="Pfam" id="PF13407">
    <property type="entry name" value="Peripla_BP_4"/>
    <property type="match status" value="1"/>
</dbReference>
<dbReference type="Proteomes" id="UP000199022">
    <property type="component" value="Unassembled WGS sequence"/>
</dbReference>
<protein>
    <submittedName>
        <fullName evidence="7">Monosaccharide ABC transporter substrate-binding protein, CUT2 family (TC 3.A.1.2.-)</fullName>
    </submittedName>
</protein>
<dbReference type="Gene3D" id="3.40.50.2300">
    <property type="match status" value="2"/>
</dbReference>
<dbReference type="GO" id="GO:0030246">
    <property type="term" value="F:carbohydrate binding"/>
    <property type="evidence" value="ECO:0007669"/>
    <property type="project" value="UniProtKB-ARBA"/>
</dbReference>
<dbReference type="InterPro" id="IPR025997">
    <property type="entry name" value="SBP_2_dom"/>
</dbReference>
<comment type="subcellular location">
    <subcellularLocation>
        <location evidence="1">Cell envelope</location>
    </subcellularLocation>
</comment>
<keyword evidence="8" id="KW-1185">Reference proteome</keyword>
<dbReference type="RefSeq" id="WP_091554520.1">
    <property type="nucleotide sequence ID" value="NZ_BNAC01000002.1"/>
</dbReference>
<dbReference type="STRING" id="1225127.SAMN05661030_0567"/>
<dbReference type="AlphaFoldDB" id="A0A1I1I3Z8"/>
<feature type="region of interest" description="Disordered" evidence="4">
    <location>
        <begin position="25"/>
        <end position="61"/>
    </location>
</feature>
<organism evidence="7 8">
    <name type="scientific">Klenkia taihuensis</name>
    <dbReference type="NCBI Taxonomy" id="1225127"/>
    <lineage>
        <taxon>Bacteria</taxon>
        <taxon>Bacillati</taxon>
        <taxon>Actinomycetota</taxon>
        <taxon>Actinomycetes</taxon>
        <taxon>Geodermatophilales</taxon>
        <taxon>Geodermatophilaceae</taxon>
        <taxon>Klenkia</taxon>
    </lineage>
</organism>
<dbReference type="CDD" id="cd06316">
    <property type="entry name" value="PBP1_ABC_sugar_binding-like"/>
    <property type="match status" value="1"/>
</dbReference>
<evidence type="ECO:0000256" key="1">
    <source>
        <dbReference type="ARBA" id="ARBA00004196"/>
    </source>
</evidence>
<feature type="signal peptide" evidence="5">
    <location>
        <begin position="1"/>
        <end position="24"/>
    </location>
</feature>
<evidence type="ECO:0000256" key="2">
    <source>
        <dbReference type="ARBA" id="ARBA00007639"/>
    </source>
</evidence>
<gene>
    <name evidence="7" type="ORF">SAMN05661030_0567</name>
</gene>
<keyword evidence="3 5" id="KW-0732">Signal</keyword>
<sequence>MQLSRSRRLRPLAAALVGTTLALSACSGGGDTPSSSSDAAPASEPSLEFQGPNGEQPGDLDELSLTDEEEATVRGGSYTAAFVWHTSSEFVSAVEDGARQEFEDLGIDVVASTQADFDAATQANNVQSVLALDPDIIVTIAVDPTSAAAAFQPAVDAGKTLVVMTTPPAGYTAGDQFVSIVTESLTEAGRANAEILGDALDGSGQVGYIYHDADFWFTNQRDEAFRNWLGYEYPGMEIVAEEGFADEARTEEIAQAMIARNPNITGIYVSWATAAQGVVSALRNAGRSDIKVVTNDLDATLAADMVDGGNVVGLVGNGSIDIGRGLALAAAYGVLDKEAPALVASPPVKVTTDNLEDAWREDYGTDLPDSVN</sequence>
<dbReference type="EMBL" id="FOMD01000001">
    <property type="protein sequence ID" value="SFC28403.1"/>
    <property type="molecule type" value="Genomic_DNA"/>
</dbReference>
<evidence type="ECO:0000313" key="8">
    <source>
        <dbReference type="Proteomes" id="UP000199022"/>
    </source>
</evidence>
<evidence type="ECO:0000256" key="3">
    <source>
        <dbReference type="ARBA" id="ARBA00022729"/>
    </source>
</evidence>
<dbReference type="OrthoDB" id="1957427at2"/>